<organism evidence="3 4">
    <name type="scientific">Paralimibaculum aggregatum</name>
    <dbReference type="NCBI Taxonomy" id="3036245"/>
    <lineage>
        <taxon>Bacteria</taxon>
        <taxon>Pseudomonadati</taxon>
        <taxon>Pseudomonadota</taxon>
        <taxon>Alphaproteobacteria</taxon>
        <taxon>Rhodobacterales</taxon>
        <taxon>Paracoccaceae</taxon>
        <taxon>Paralimibaculum</taxon>
    </lineage>
</organism>
<feature type="signal peptide" evidence="2">
    <location>
        <begin position="1"/>
        <end position="22"/>
    </location>
</feature>
<dbReference type="InterPro" id="IPR022472">
    <property type="entry name" value="VPLPA-CTERM"/>
</dbReference>
<protein>
    <recommendedName>
        <fullName evidence="5">Secreted protein</fullName>
    </recommendedName>
</protein>
<dbReference type="EMBL" id="BSYI01000002">
    <property type="protein sequence ID" value="GMG81132.1"/>
    <property type="molecule type" value="Genomic_DNA"/>
</dbReference>
<keyword evidence="2" id="KW-0732">Signal</keyword>
<keyword evidence="1" id="KW-1133">Transmembrane helix</keyword>
<evidence type="ECO:0000313" key="3">
    <source>
        <dbReference type="EMBL" id="GMG81132.1"/>
    </source>
</evidence>
<reference evidence="3 4" key="1">
    <citation type="submission" date="2023-04" db="EMBL/GenBank/DDBJ databases">
        <title>Marinoamorphus aggregata gen. nov., sp. Nov., isolate from tissue of brittle star Ophioplocus japonicus.</title>
        <authorList>
            <person name="Kawano K."/>
            <person name="Sawayama S."/>
            <person name="Nakagawa S."/>
        </authorList>
    </citation>
    <scope>NUCLEOTIDE SEQUENCE [LARGE SCALE GENOMIC DNA]</scope>
    <source>
        <strain evidence="3 4">NKW23</strain>
    </source>
</reference>
<proteinExistence type="predicted"/>
<evidence type="ECO:0008006" key="5">
    <source>
        <dbReference type="Google" id="ProtNLM"/>
    </source>
</evidence>
<dbReference type="NCBIfam" id="TIGR03370">
    <property type="entry name" value="VPLPA-CTERM"/>
    <property type="match status" value="1"/>
</dbReference>
<evidence type="ECO:0000256" key="2">
    <source>
        <dbReference type="SAM" id="SignalP"/>
    </source>
</evidence>
<comment type="caution">
    <text evidence="3">The sequence shown here is derived from an EMBL/GenBank/DDBJ whole genome shotgun (WGS) entry which is preliminary data.</text>
</comment>
<feature type="chain" id="PRO_5045041317" description="Secreted protein" evidence="2">
    <location>
        <begin position="23"/>
        <end position="218"/>
    </location>
</feature>
<dbReference type="RefSeq" id="WP_285669760.1">
    <property type="nucleotide sequence ID" value="NZ_BSYI01000002.1"/>
</dbReference>
<gene>
    <name evidence="3" type="ORF">LNKW23_03440</name>
</gene>
<evidence type="ECO:0000313" key="4">
    <source>
        <dbReference type="Proteomes" id="UP001239909"/>
    </source>
</evidence>
<feature type="transmembrane region" description="Helical" evidence="1">
    <location>
        <begin position="190"/>
        <end position="209"/>
    </location>
</feature>
<evidence type="ECO:0000256" key="1">
    <source>
        <dbReference type="SAM" id="Phobius"/>
    </source>
</evidence>
<keyword evidence="1" id="KW-0472">Membrane</keyword>
<name>A0ABQ6LDW6_9RHOB</name>
<accession>A0ABQ6LDW6</accession>
<dbReference type="Proteomes" id="UP001239909">
    <property type="component" value="Unassembled WGS sequence"/>
</dbReference>
<keyword evidence="1" id="KW-0812">Transmembrane</keyword>
<keyword evidence="4" id="KW-1185">Reference proteome</keyword>
<sequence>MTLSRMAGATAAFLLAAGNASAMLVDVSLFEDGPIVRLEYSGTVDLTGFNFSGTATPFSNSAFIRPGLESPGFYEYQNGFTVSKAGETRDSYYSLMSSGPQNFGTPGSVFDTMPAVFGDSFFFLFLKQSDLAAPHVQIELPQGYASNTPLDGRAELSGTDLATIGADPGVYEWMFGNNTLRLTVSAASDVPLPASVLLLLGGLGALGAVRAARAPRRG</sequence>